<feature type="compositionally biased region" description="Low complexity" evidence="1">
    <location>
        <begin position="92"/>
        <end position="113"/>
    </location>
</feature>
<dbReference type="Proteomes" id="UP000186132">
    <property type="component" value="Unassembled WGS sequence"/>
</dbReference>
<feature type="compositionally biased region" description="Low complexity" evidence="1">
    <location>
        <begin position="50"/>
        <end position="64"/>
    </location>
</feature>
<feature type="compositionally biased region" description="Low complexity" evidence="1">
    <location>
        <begin position="290"/>
        <end position="309"/>
    </location>
</feature>
<evidence type="ECO:0000313" key="2">
    <source>
        <dbReference type="EMBL" id="SHH58179.1"/>
    </source>
</evidence>
<reference evidence="3" key="1">
    <citation type="submission" date="2016-11" db="EMBL/GenBank/DDBJ databases">
        <authorList>
            <person name="Varghese N."/>
            <person name="Submissions S."/>
        </authorList>
    </citation>
    <scope>NUCLEOTIDE SEQUENCE [LARGE SCALE GENOMIC DNA]</scope>
    <source>
        <strain evidence="3">DSM 45627</strain>
    </source>
</reference>
<feature type="region of interest" description="Disordered" evidence="1">
    <location>
        <begin position="289"/>
        <end position="362"/>
    </location>
</feature>
<accession>A0A1M5U5E6</accession>
<name>A0A1M5U5E6_9ACTN</name>
<dbReference type="AlphaFoldDB" id="A0A1M5U5E6"/>
<proteinExistence type="predicted"/>
<keyword evidence="3" id="KW-1185">Reference proteome</keyword>
<protein>
    <submittedName>
        <fullName evidence="2">Uncharacterized protein</fullName>
    </submittedName>
</protein>
<gene>
    <name evidence="2" type="ORF">SAMN05443575_4139</name>
</gene>
<feature type="compositionally biased region" description="Low complexity" evidence="1">
    <location>
        <begin position="326"/>
        <end position="340"/>
    </location>
</feature>
<dbReference type="RefSeq" id="WP_073392326.1">
    <property type="nucleotide sequence ID" value="NZ_FQVU01000007.1"/>
</dbReference>
<feature type="region of interest" description="Disordered" evidence="1">
    <location>
        <begin position="42"/>
        <end position="119"/>
    </location>
</feature>
<evidence type="ECO:0000313" key="3">
    <source>
        <dbReference type="Proteomes" id="UP000186132"/>
    </source>
</evidence>
<sequence length="362" mass="35071">MSSPSSAAPRTGPLLRLLLLAGAALGLWLLGALLSSPSASAVTPERAHGSTHGSTHGSGAHPSARSLPARVKLPLPAPHAPSDGARHDRPTASAASHGGAAHHGAAHPARPSSTPVAELGHGVGELTHAVGSADVAGAGRALGHTVRGTVHATVHATGDVARHTVRTVRHTAHAVRESATATTTTVRTSVRVLLHEASRTPVVGGLLPVVGGAVGAPAGTHPAAPIVTAVPADPATSDSATTGPATVVSGDAVPAGSTSSALALVAAGTGSLPAAPREALNRPAVRAEATGVVPTTPTTPVTPAPDGGVAPPSSARTAGYDLPGLTAPAAGVTAAPAAAVRSTDRDDAVLAGPVRRPGFSPD</sequence>
<dbReference type="STRING" id="1206085.SAMN05443575_4139"/>
<dbReference type="EMBL" id="FQVU01000007">
    <property type="protein sequence ID" value="SHH58179.1"/>
    <property type="molecule type" value="Genomic_DNA"/>
</dbReference>
<organism evidence="2 3">
    <name type="scientific">Jatrophihabitans endophyticus</name>
    <dbReference type="NCBI Taxonomy" id="1206085"/>
    <lineage>
        <taxon>Bacteria</taxon>
        <taxon>Bacillati</taxon>
        <taxon>Actinomycetota</taxon>
        <taxon>Actinomycetes</taxon>
        <taxon>Jatrophihabitantales</taxon>
        <taxon>Jatrophihabitantaceae</taxon>
        <taxon>Jatrophihabitans</taxon>
    </lineage>
</organism>
<evidence type="ECO:0000256" key="1">
    <source>
        <dbReference type="SAM" id="MobiDB-lite"/>
    </source>
</evidence>